<dbReference type="AlphaFoldDB" id="A0A1B3BBC5"/>
<dbReference type="GO" id="GO:0043683">
    <property type="term" value="P:type IV pilus assembly"/>
    <property type="evidence" value="ECO:0007669"/>
    <property type="project" value="InterPro"/>
</dbReference>
<dbReference type="STRING" id="1144748.KS2013_1383"/>
<keyword evidence="1" id="KW-0472">Membrane</keyword>
<keyword evidence="1" id="KW-1133">Transmembrane helix</keyword>
<gene>
    <name evidence="2" type="ORF">KS2013_1383</name>
</gene>
<evidence type="ECO:0000313" key="2">
    <source>
        <dbReference type="EMBL" id="AOE50095.1"/>
    </source>
</evidence>
<protein>
    <submittedName>
        <fullName evidence="2">Tfp pilus assembly protein PilW-like protein</fullName>
    </submittedName>
</protein>
<dbReference type="InterPro" id="IPR032092">
    <property type="entry name" value="PilW"/>
</dbReference>
<dbReference type="Pfam" id="PF07963">
    <property type="entry name" value="N_methyl"/>
    <property type="match status" value="1"/>
</dbReference>
<dbReference type="InterPro" id="IPR045584">
    <property type="entry name" value="Pilin-like"/>
</dbReference>
<reference evidence="3" key="1">
    <citation type="submission" date="2015-08" db="EMBL/GenBank/DDBJ databases">
        <authorList>
            <person name="Kim K.M."/>
        </authorList>
    </citation>
    <scope>NUCLEOTIDE SEQUENCE [LARGE SCALE GENOMIC DNA]</scope>
    <source>
        <strain evidence="3">KCTC 23892</strain>
    </source>
</reference>
<evidence type="ECO:0000313" key="3">
    <source>
        <dbReference type="Proteomes" id="UP000094147"/>
    </source>
</evidence>
<accession>A0A1B3BBC5</accession>
<proteinExistence type="predicted"/>
<dbReference type="SUPFAM" id="SSF54523">
    <property type="entry name" value="Pili subunits"/>
    <property type="match status" value="1"/>
</dbReference>
<dbReference type="EMBL" id="CP012418">
    <property type="protein sequence ID" value="AOE50095.1"/>
    <property type="molecule type" value="Genomic_DNA"/>
</dbReference>
<evidence type="ECO:0000256" key="1">
    <source>
        <dbReference type="SAM" id="Phobius"/>
    </source>
</evidence>
<dbReference type="RefSeq" id="WP_068991727.1">
    <property type="nucleotide sequence ID" value="NZ_CP012418.1"/>
</dbReference>
<dbReference type="Pfam" id="PF16074">
    <property type="entry name" value="PilW"/>
    <property type="match status" value="1"/>
</dbReference>
<keyword evidence="1" id="KW-0812">Transmembrane</keyword>
<keyword evidence="3" id="KW-1185">Reference proteome</keyword>
<dbReference type="NCBIfam" id="TIGR02532">
    <property type="entry name" value="IV_pilin_GFxxxE"/>
    <property type="match status" value="1"/>
</dbReference>
<feature type="transmembrane region" description="Helical" evidence="1">
    <location>
        <begin position="12"/>
        <end position="36"/>
    </location>
</feature>
<dbReference type="InterPro" id="IPR012902">
    <property type="entry name" value="N_methyl_site"/>
</dbReference>
<dbReference type="KEGG" id="ksd:KS2013_1383"/>
<sequence>MKTFKISKQKAFTLIEYMVAITIGLILLAGITYLFLGMKRSTETQSAISNLQESGRFALYFLTNDIQNAGWAEVEDKGYGVYTSPAFLFAAGQTADGGTVEVSDSITVRYEADTDCVGGATGGIAENNYFVQDGQLKCTGNSGSTQPLISNVDLAHFMYGIDTDGDSAPNKFVRASAVAPGERESVSAVKIILLLSSDGPVRQTNAAQSYTIGTEGTYNVTDRKARRIFTTTVTIPNKPAFVITT</sequence>
<dbReference type="Proteomes" id="UP000094147">
    <property type="component" value="Chromosome"/>
</dbReference>
<dbReference type="OrthoDB" id="5296662at2"/>
<organism evidence="2 3">
    <name type="scientific">Kangiella sediminilitoris</name>
    <dbReference type="NCBI Taxonomy" id="1144748"/>
    <lineage>
        <taxon>Bacteria</taxon>
        <taxon>Pseudomonadati</taxon>
        <taxon>Pseudomonadota</taxon>
        <taxon>Gammaproteobacteria</taxon>
        <taxon>Kangiellales</taxon>
        <taxon>Kangiellaceae</taxon>
        <taxon>Kangiella</taxon>
    </lineage>
</organism>
<name>A0A1B3BBC5_9GAMM</name>